<evidence type="ECO:0000313" key="3">
    <source>
        <dbReference type="EMBL" id="GAA4058037.1"/>
    </source>
</evidence>
<reference evidence="4" key="1">
    <citation type="journal article" date="2019" name="Int. J. Syst. Evol. Microbiol.">
        <title>The Global Catalogue of Microorganisms (GCM) 10K type strain sequencing project: providing services to taxonomists for standard genome sequencing and annotation.</title>
        <authorList>
            <consortium name="The Broad Institute Genomics Platform"/>
            <consortium name="The Broad Institute Genome Sequencing Center for Infectious Disease"/>
            <person name="Wu L."/>
            <person name="Ma J."/>
        </authorList>
    </citation>
    <scope>NUCLEOTIDE SEQUENCE [LARGE SCALE GENOMIC DNA]</scope>
    <source>
        <strain evidence="4">JCM 16702</strain>
    </source>
</reference>
<comment type="caution">
    <text evidence="3">The sequence shown here is derived from an EMBL/GenBank/DDBJ whole genome shotgun (WGS) entry which is preliminary data.</text>
</comment>
<keyword evidence="2" id="KW-1133">Transmembrane helix</keyword>
<keyword evidence="2" id="KW-0472">Membrane</keyword>
<keyword evidence="4" id="KW-1185">Reference proteome</keyword>
<feature type="region of interest" description="Disordered" evidence="1">
    <location>
        <begin position="161"/>
        <end position="212"/>
    </location>
</feature>
<name>A0ABP7V309_9ACTN</name>
<evidence type="ECO:0000256" key="2">
    <source>
        <dbReference type="SAM" id="Phobius"/>
    </source>
</evidence>
<evidence type="ECO:0000313" key="4">
    <source>
        <dbReference type="Proteomes" id="UP001500683"/>
    </source>
</evidence>
<organism evidence="3 4">
    <name type="scientific">Actinomadura miaoliensis</name>
    <dbReference type="NCBI Taxonomy" id="430685"/>
    <lineage>
        <taxon>Bacteria</taxon>
        <taxon>Bacillati</taxon>
        <taxon>Actinomycetota</taxon>
        <taxon>Actinomycetes</taxon>
        <taxon>Streptosporangiales</taxon>
        <taxon>Thermomonosporaceae</taxon>
        <taxon>Actinomadura</taxon>
    </lineage>
</organism>
<sequence length="212" mass="22015">MGAGLTVAAVTGLGVYFATVGLEEADKLGSVVGGLAAVAGLSLTVYGLMAGSGGGGRRVRQTARAFGGTTRLRHAALAAAGRRIIEVDTFTEQEARSYLTAKLADRAANTAQADALARELGYLPLALALAQAATYILNADLDCAAYRRLLGTRLLHRVLPDQQDLPDDHGGSSRPPGSCPSPRPTGPNRPDWPGRCCPWPASWTPPASPKPC</sequence>
<gene>
    <name evidence="3" type="ORF">GCM10022214_07710</name>
</gene>
<dbReference type="EMBL" id="BAAAZG010000001">
    <property type="protein sequence ID" value="GAA4058037.1"/>
    <property type="molecule type" value="Genomic_DNA"/>
</dbReference>
<keyword evidence="2" id="KW-0812">Transmembrane</keyword>
<dbReference type="RefSeq" id="WP_344940617.1">
    <property type="nucleotide sequence ID" value="NZ_BAAAZG010000001.1"/>
</dbReference>
<feature type="compositionally biased region" description="Pro residues" evidence="1">
    <location>
        <begin position="177"/>
        <end position="187"/>
    </location>
</feature>
<feature type="transmembrane region" description="Helical" evidence="2">
    <location>
        <begin position="27"/>
        <end position="48"/>
    </location>
</feature>
<protein>
    <submittedName>
        <fullName evidence="3">Uncharacterized protein</fullName>
    </submittedName>
</protein>
<evidence type="ECO:0000256" key="1">
    <source>
        <dbReference type="SAM" id="MobiDB-lite"/>
    </source>
</evidence>
<proteinExistence type="predicted"/>
<dbReference type="Proteomes" id="UP001500683">
    <property type="component" value="Unassembled WGS sequence"/>
</dbReference>
<accession>A0ABP7V309</accession>